<evidence type="ECO:0000313" key="2">
    <source>
        <dbReference type="EMBL" id="OCT76199.1"/>
    </source>
</evidence>
<dbReference type="Proteomes" id="UP000694892">
    <property type="component" value="Chromosome 6L"/>
</dbReference>
<evidence type="ECO:0000313" key="3">
    <source>
        <dbReference type="Proteomes" id="UP000694892"/>
    </source>
</evidence>
<sequence>MSQVSSRESGRHKYNSSDATRSRLGGVMSNTLPLLDSDTTVSCTALWSFSTQYSQTGMPLVKCIVLSTMSLCISETVPLQNTVNLWMSSLYYQKLLFPVTL</sequence>
<proteinExistence type="predicted"/>
<dbReference type="AlphaFoldDB" id="A0A974CMI8"/>
<organism evidence="2 3">
    <name type="scientific">Xenopus laevis</name>
    <name type="common">African clawed frog</name>
    <dbReference type="NCBI Taxonomy" id="8355"/>
    <lineage>
        <taxon>Eukaryota</taxon>
        <taxon>Metazoa</taxon>
        <taxon>Chordata</taxon>
        <taxon>Craniata</taxon>
        <taxon>Vertebrata</taxon>
        <taxon>Euteleostomi</taxon>
        <taxon>Amphibia</taxon>
        <taxon>Batrachia</taxon>
        <taxon>Anura</taxon>
        <taxon>Pipoidea</taxon>
        <taxon>Pipidae</taxon>
        <taxon>Xenopodinae</taxon>
        <taxon>Xenopus</taxon>
        <taxon>Xenopus</taxon>
    </lineage>
</organism>
<feature type="region of interest" description="Disordered" evidence="1">
    <location>
        <begin position="1"/>
        <end position="24"/>
    </location>
</feature>
<gene>
    <name evidence="2" type="ORF">XELAEV_18031394mg</name>
</gene>
<reference evidence="3" key="1">
    <citation type="journal article" date="2016" name="Nature">
        <title>Genome evolution in the allotetraploid frog Xenopus laevis.</title>
        <authorList>
            <person name="Session A.M."/>
            <person name="Uno Y."/>
            <person name="Kwon T."/>
            <person name="Chapman J.A."/>
            <person name="Toyoda A."/>
            <person name="Takahashi S."/>
            <person name="Fukui A."/>
            <person name="Hikosaka A."/>
            <person name="Suzuki A."/>
            <person name="Kondo M."/>
            <person name="van Heeringen S.J."/>
            <person name="Quigley I."/>
            <person name="Heinz S."/>
            <person name="Ogino H."/>
            <person name="Ochi H."/>
            <person name="Hellsten U."/>
            <person name="Lyons J.B."/>
            <person name="Simakov O."/>
            <person name="Putnam N."/>
            <person name="Stites J."/>
            <person name="Kuroki Y."/>
            <person name="Tanaka T."/>
            <person name="Michiue T."/>
            <person name="Watanabe M."/>
            <person name="Bogdanovic O."/>
            <person name="Lister R."/>
            <person name="Georgiou G."/>
            <person name="Paranjpe S.S."/>
            <person name="van Kruijsbergen I."/>
            <person name="Shu S."/>
            <person name="Carlson J."/>
            <person name="Kinoshita T."/>
            <person name="Ohta Y."/>
            <person name="Mawaribuchi S."/>
            <person name="Jenkins J."/>
            <person name="Grimwood J."/>
            <person name="Schmutz J."/>
            <person name="Mitros T."/>
            <person name="Mozaffari S.V."/>
            <person name="Suzuki Y."/>
            <person name="Haramoto Y."/>
            <person name="Yamamoto T.S."/>
            <person name="Takagi C."/>
            <person name="Heald R."/>
            <person name="Miller K."/>
            <person name="Haudenschild C."/>
            <person name="Kitzman J."/>
            <person name="Nakayama T."/>
            <person name="Izutsu Y."/>
            <person name="Robert J."/>
            <person name="Fortriede J."/>
            <person name="Burns K."/>
            <person name="Lotay V."/>
            <person name="Karimi K."/>
            <person name="Yasuoka Y."/>
            <person name="Dichmann D.S."/>
            <person name="Flajnik M.F."/>
            <person name="Houston D.W."/>
            <person name="Shendure J."/>
            <person name="DuPasquier L."/>
            <person name="Vize P.D."/>
            <person name="Zorn A.M."/>
            <person name="Ito M."/>
            <person name="Marcotte E.M."/>
            <person name="Wallingford J.B."/>
            <person name="Ito Y."/>
            <person name="Asashima M."/>
            <person name="Ueno N."/>
            <person name="Matsuda Y."/>
            <person name="Veenstra G.J."/>
            <person name="Fujiyama A."/>
            <person name="Harland R.M."/>
            <person name="Taira M."/>
            <person name="Rokhsar D.S."/>
        </authorList>
    </citation>
    <scope>NUCLEOTIDE SEQUENCE [LARGE SCALE GENOMIC DNA]</scope>
    <source>
        <strain evidence="3">J</strain>
    </source>
</reference>
<name>A0A974CMI8_XENLA</name>
<protein>
    <submittedName>
        <fullName evidence="2">Uncharacterized protein</fullName>
    </submittedName>
</protein>
<accession>A0A974CMI8</accession>
<dbReference type="EMBL" id="CM004476">
    <property type="protein sequence ID" value="OCT76199.1"/>
    <property type="molecule type" value="Genomic_DNA"/>
</dbReference>
<evidence type="ECO:0000256" key="1">
    <source>
        <dbReference type="SAM" id="MobiDB-lite"/>
    </source>
</evidence>